<comment type="similarity">
    <text evidence="1">Belongs to the 'phage' integrase family.</text>
</comment>
<dbReference type="PANTHER" id="PTHR30349">
    <property type="entry name" value="PHAGE INTEGRASE-RELATED"/>
    <property type="match status" value="1"/>
</dbReference>
<dbReference type="InterPro" id="IPR013762">
    <property type="entry name" value="Integrase-like_cat_sf"/>
</dbReference>
<keyword evidence="3" id="KW-0233">DNA recombination</keyword>
<evidence type="ECO:0000259" key="4">
    <source>
        <dbReference type="PROSITE" id="PS51898"/>
    </source>
</evidence>
<dbReference type="SUPFAM" id="SSF56349">
    <property type="entry name" value="DNA breaking-rejoining enzymes"/>
    <property type="match status" value="1"/>
</dbReference>
<dbReference type="GO" id="GO:0006310">
    <property type="term" value="P:DNA recombination"/>
    <property type="evidence" value="ECO:0007669"/>
    <property type="project" value="UniProtKB-KW"/>
</dbReference>
<dbReference type="EMBL" id="QSCO01000012">
    <property type="protein sequence ID" value="RGY06436.1"/>
    <property type="molecule type" value="Genomic_DNA"/>
</dbReference>
<dbReference type="CDD" id="cd01185">
    <property type="entry name" value="INTN1_C_like"/>
    <property type="match status" value="1"/>
</dbReference>
<evidence type="ECO:0000256" key="2">
    <source>
        <dbReference type="ARBA" id="ARBA00023125"/>
    </source>
</evidence>
<dbReference type="InterPro" id="IPR011010">
    <property type="entry name" value="DNA_brk_join_enz"/>
</dbReference>
<evidence type="ECO:0000313" key="6">
    <source>
        <dbReference type="Proteomes" id="UP000284434"/>
    </source>
</evidence>
<feature type="domain" description="Tyr recombinase" evidence="4">
    <location>
        <begin position="241"/>
        <end position="409"/>
    </location>
</feature>
<dbReference type="Gene3D" id="1.10.443.10">
    <property type="entry name" value="Intergrase catalytic core"/>
    <property type="match status" value="1"/>
</dbReference>
<protein>
    <submittedName>
        <fullName evidence="5">Site-specific integrase</fullName>
    </submittedName>
</protein>
<reference evidence="5 6" key="1">
    <citation type="submission" date="2018-08" db="EMBL/GenBank/DDBJ databases">
        <title>A genome reference for cultivated species of the human gut microbiota.</title>
        <authorList>
            <person name="Zou Y."/>
            <person name="Xue W."/>
            <person name="Luo G."/>
        </authorList>
    </citation>
    <scope>NUCLEOTIDE SEQUENCE [LARGE SCALE GENOMIC DNA]</scope>
    <source>
        <strain evidence="5 6">OF03-11</strain>
    </source>
</reference>
<dbReference type="Pfam" id="PF13102">
    <property type="entry name" value="Phage_int_SAM_5"/>
    <property type="match status" value="1"/>
</dbReference>
<dbReference type="GO" id="GO:0015074">
    <property type="term" value="P:DNA integration"/>
    <property type="evidence" value="ECO:0007669"/>
    <property type="project" value="InterPro"/>
</dbReference>
<dbReference type="InterPro" id="IPR010998">
    <property type="entry name" value="Integrase_recombinase_N"/>
</dbReference>
<comment type="caution">
    <text evidence="5">The sequence shown here is derived from an EMBL/GenBank/DDBJ whole genome shotgun (WGS) entry which is preliminary data.</text>
</comment>
<gene>
    <name evidence="5" type="ORF">DXA53_09620</name>
</gene>
<evidence type="ECO:0000256" key="1">
    <source>
        <dbReference type="ARBA" id="ARBA00008857"/>
    </source>
</evidence>
<proteinExistence type="inferred from homology"/>
<dbReference type="RefSeq" id="WP_118103839.1">
    <property type="nucleotide sequence ID" value="NZ_QSCO01000012.1"/>
</dbReference>
<dbReference type="InterPro" id="IPR002104">
    <property type="entry name" value="Integrase_catalytic"/>
</dbReference>
<dbReference type="InterPro" id="IPR025269">
    <property type="entry name" value="SAM-like_dom"/>
</dbReference>
<dbReference type="AlphaFoldDB" id="A0A413IBM2"/>
<dbReference type="Pfam" id="PF00589">
    <property type="entry name" value="Phage_integrase"/>
    <property type="match status" value="1"/>
</dbReference>
<dbReference type="Gene3D" id="1.10.150.130">
    <property type="match status" value="1"/>
</dbReference>
<dbReference type="GO" id="GO:0003677">
    <property type="term" value="F:DNA binding"/>
    <property type="evidence" value="ECO:0007669"/>
    <property type="project" value="UniProtKB-KW"/>
</dbReference>
<evidence type="ECO:0000256" key="3">
    <source>
        <dbReference type="ARBA" id="ARBA00023172"/>
    </source>
</evidence>
<accession>A0A413IBM2</accession>
<organism evidence="5 6">
    <name type="scientific">Odoribacter splanchnicus</name>
    <dbReference type="NCBI Taxonomy" id="28118"/>
    <lineage>
        <taxon>Bacteria</taxon>
        <taxon>Pseudomonadati</taxon>
        <taxon>Bacteroidota</taxon>
        <taxon>Bacteroidia</taxon>
        <taxon>Bacteroidales</taxon>
        <taxon>Odoribacteraceae</taxon>
        <taxon>Odoribacter</taxon>
    </lineage>
</organism>
<dbReference type="PROSITE" id="PS51898">
    <property type="entry name" value="TYR_RECOMBINASE"/>
    <property type="match status" value="1"/>
</dbReference>
<dbReference type="InterPro" id="IPR050090">
    <property type="entry name" value="Tyrosine_recombinase_XerCD"/>
</dbReference>
<evidence type="ECO:0000313" key="5">
    <source>
        <dbReference type="EMBL" id="RGY06436.1"/>
    </source>
</evidence>
<dbReference type="PANTHER" id="PTHR30349:SF64">
    <property type="entry name" value="PROPHAGE INTEGRASE INTD-RELATED"/>
    <property type="match status" value="1"/>
</dbReference>
<dbReference type="Proteomes" id="UP000284434">
    <property type="component" value="Unassembled WGS sequence"/>
</dbReference>
<sequence>MKKAMLHTKVSVKLRKSELRDEWYLYLEAYPVFKPGHDKPCREREYLNRIITTPMWDKTRPARIDKDGVQTYKPKRDMNGIIICRSKTDRETCIFADNVRNLRQHEYDSAELYTDTDQEMVEKKAKGQVNFIDYFAKVTETRHKKSSKSIIVNWNRVQELMKIYTEGKPLPFSKIDLRLIDSFKTFLLTAPQGGGKSGIISQNTASTYFSIFKAAVHQAFIDGYLDVDLAAKVKGVPEEESRREYLTIEELNLLAATPCNYPMLKKAAFFSALTGLRHCDIRKMTWQELSKEGDHYRINFTQKKTGGVEYMPISEQAYLICGEPQEPDRLVFEGLQDSSYINRPVKVWVEAAGIKKHITFHLARHSFATNQLTEGTDLYIISKMMGHTDIRTTQIYTKVVDPKKEQAADAIKLDLKSDVI</sequence>
<keyword evidence="2" id="KW-0238">DNA-binding</keyword>
<name>A0A413IBM2_9BACT</name>